<dbReference type="Proteomes" id="UP001607303">
    <property type="component" value="Unassembled WGS sequence"/>
</dbReference>
<accession>A0ABD2C805</accession>
<evidence type="ECO:0000313" key="1">
    <source>
        <dbReference type="EMBL" id="KAL2741178.1"/>
    </source>
</evidence>
<comment type="caution">
    <text evidence="1">The sequence shown here is derived from an EMBL/GenBank/DDBJ whole genome shotgun (WGS) entry which is preliminary data.</text>
</comment>
<reference evidence="1 2" key="1">
    <citation type="journal article" date="2024" name="Ann. Entomol. Soc. Am.">
        <title>Genomic analyses of the southern and eastern yellowjacket wasps (Hymenoptera: Vespidae) reveal evolutionary signatures of social life.</title>
        <authorList>
            <person name="Catto M.A."/>
            <person name="Caine P.B."/>
            <person name="Orr S.E."/>
            <person name="Hunt B.G."/>
            <person name="Goodisman M.A.D."/>
        </authorList>
    </citation>
    <scope>NUCLEOTIDE SEQUENCE [LARGE SCALE GENOMIC DNA]</scope>
    <source>
        <strain evidence="1">232</strain>
        <tissue evidence="1">Head and thorax</tissue>
    </source>
</reference>
<proteinExistence type="predicted"/>
<keyword evidence="2" id="KW-1185">Reference proteome</keyword>
<gene>
    <name evidence="1" type="ORF">V1477_010239</name>
</gene>
<protein>
    <submittedName>
        <fullName evidence="1">Mucin-5AC-like isoform X4</fullName>
    </submittedName>
</protein>
<evidence type="ECO:0000313" key="2">
    <source>
        <dbReference type="Proteomes" id="UP001607303"/>
    </source>
</evidence>
<dbReference type="EMBL" id="JAYRBN010000059">
    <property type="protein sequence ID" value="KAL2741178.1"/>
    <property type="molecule type" value="Genomic_DNA"/>
</dbReference>
<name>A0ABD2C805_VESMC</name>
<dbReference type="AlphaFoldDB" id="A0ABD2C805"/>
<organism evidence="1 2">
    <name type="scientific">Vespula maculifrons</name>
    <name type="common">Eastern yellow jacket</name>
    <name type="synonym">Wasp</name>
    <dbReference type="NCBI Taxonomy" id="7453"/>
    <lineage>
        <taxon>Eukaryota</taxon>
        <taxon>Metazoa</taxon>
        <taxon>Ecdysozoa</taxon>
        <taxon>Arthropoda</taxon>
        <taxon>Hexapoda</taxon>
        <taxon>Insecta</taxon>
        <taxon>Pterygota</taxon>
        <taxon>Neoptera</taxon>
        <taxon>Endopterygota</taxon>
        <taxon>Hymenoptera</taxon>
        <taxon>Apocrita</taxon>
        <taxon>Aculeata</taxon>
        <taxon>Vespoidea</taxon>
        <taxon>Vespidae</taxon>
        <taxon>Vespinae</taxon>
        <taxon>Vespula</taxon>
    </lineage>
</organism>
<sequence length="248" mass="27156">MIGRLGTSLLAKEAKVETKREGEILYLSKTRQSGLLEDPQQSISRAACLNPRQQGPLLVSSDNRASGGRSGNTPGAFQCLTEGYVRTVRVVCVDSALTILRVDLGTLLQLIVRALCLDQPAHFPIRSRLRSVEGKGKRKGSLGFLHGSAVLSVVRSIDFLAQCKLLLESQSVRKWLMYKGSRYGGDSPVRCGQENGKYTKRADERAVELGGICREESCYLLQVIFIGFSIGFSVDMEDIGEGPCSDKR</sequence>